<evidence type="ECO:0000256" key="1">
    <source>
        <dbReference type="SAM" id="SignalP"/>
    </source>
</evidence>
<comment type="caution">
    <text evidence="2">The sequence shown here is derived from an EMBL/GenBank/DDBJ whole genome shotgun (WGS) entry which is preliminary data.</text>
</comment>
<proteinExistence type="predicted"/>
<keyword evidence="3" id="KW-1185">Reference proteome</keyword>
<feature type="signal peptide" evidence="1">
    <location>
        <begin position="1"/>
        <end position="24"/>
    </location>
</feature>
<evidence type="ECO:0000313" key="2">
    <source>
        <dbReference type="EMBL" id="NIZ46352.1"/>
    </source>
</evidence>
<dbReference type="EMBL" id="JAATLK010000001">
    <property type="protein sequence ID" value="NIZ46352.1"/>
    <property type="molecule type" value="Genomic_DNA"/>
</dbReference>
<sequence length="196" mass="22473">MKKVIRNVLVMLTFIMVSTQSVWSVTNLDVNMILKFDDAVKRNQKMQNPSALMTKVSQMREAMKQVSTFKDYKAPVVTPKEDWLAMVLQNFLNAADFAKIDKRAMLKDGTIQRDWLKALVTIRLELDNKKGITPKSEYQGMRPSLVNMWGSDQFIVQKMTQIKEFAIEGIVFAMVDDNATTATIDAIRKKTLTEWS</sequence>
<organism evidence="2 3">
    <name type="scientific">Entomospira nematocerorum</name>
    <dbReference type="NCBI Taxonomy" id="2719987"/>
    <lineage>
        <taxon>Bacteria</taxon>
        <taxon>Pseudomonadati</taxon>
        <taxon>Spirochaetota</taxon>
        <taxon>Spirochaetia</taxon>
        <taxon>Spirochaetales</taxon>
        <taxon>Spirochaetaceae</taxon>
        <taxon>Entomospira</taxon>
    </lineage>
</organism>
<dbReference type="AlphaFoldDB" id="A0A968KX93"/>
<keyword evidence="1" id="KW-0732">Signal</keyword>
<name>A0A968KX93_9SPIO</name>
<dbReference type="RefSeq" id="WP_167702822.1">
    <property type="nucleotide sequence ID" value="NZ_CP118168.1"/>
</dbReference>
<evidence type="ECO:0000313" key="3">
    <source>
        <dbReference type="Proteomes" id="UP000752013"/>
    </source>
</evidence>
<gene>
    <name evidence="2" type="ORF">HCT46_00220</name>
</gene>
<feature type="chain" id="PRO_5037616142" evidence="1">
    <location>
        <begin position="25"/>
        <end position="196"/>
    </location>
</feature>
<reference evidence="2" key="1">
    <citation type="submission" date="2020-03" db="EMBL/GenBank/DDBJ databases">
        <title>Spirochaetal bacteria isolated from arthropods constitute a novel genus Entomospira genus novum within the order Spirochaetales.</title>
        <authorList>
            <person name="Grana-Miraglia L."/>
            <person name="Sikutova S."/>
            <person name="Fingerle V."/>
            <person name="Sing A."/>
            <person name="Castillo-Ramirez S."/>
            <person name="Margos G."/>
            <person name="Rudolf I."/>
        </authorList>
    </citation>
    <scope>NUCLEOTIDE SEQUENCE</scope>
    <source>
        <strain evidence="2">BR208</strain>
    </source>
</reference>
<dbReference type="Proteomes" id="UP000752013">
    <property type="component" value="Unassembled WGS sequence"/>
</dbReference>
<protein>
    <submittedName>
        <fullName evidence="2">Uncharacterized protein</fullName>
    </submittedName>
</protein>
<accession>A0A968KX93</accession>